<dbReference type="Proteomes" id="UP001549207">
    <property type="component" value="Unassembled WGS sequence"/>
</dbReference>
<dbReference type="EMBL" id="JBEPNJ010000004">
    <property type="protein sequence ID" value="MET3771888.1"/>
    <property type="molecule type" value="Genomic_DNA"/>
</dbReference>
<evidence type="ECO:0000313" key="1">
    <source>
        <dbReference type="EMBL" id="MET3771888.1"/>
    </source>
</evidence>
<sequence length="717" mass="70630">MRPVHLRRFLSLGAVAGMLASSAYAAAPAWAGDQAADAPSVEISDGGKGLSEAALAEAVQRDLGLTQEQFAAAGELGSRAAAAAVQLRDVPGYQGIRLEDGRIVVTGSGAELLAQVAGLAASVPELVLEAPVPEARLADPGASTAPSEGAELAVSTEQLFQAYVREVGPEGLQAVLASGGKFVIRSGGVNTPESTAKTGMASVSAGSGKVSPAEFVAKYANVELDGGASLAPEADVPGGVGYIADTGWICSTGFSAFNPAGLPAVLSAGHCASDGAARTATLQFLGEPAGPLGDFGFSQYGGPGNSRVLDPATPTGPGGTALTNPGNVGTDISVIESLRTDVDPLPAASTWGDPSQPEPDVKIIGSADPVLGMPVCRSGRTSFWSCGTIDAVGIFVVPGHAYAMDPTDLRAFRGFLSYAVQSSGGDSGGPYVSGNYAVGTHAAGDTPDGNGNVVQNMAIAATLSEGLAVLPGYQLELFLNKPAVTSPAPGGTFEPGQQVTGTVPAAPASAVAAGSTVRITLDGGDPFEVPVDDAGNWSFTAPESTPGGSGKLQFTAETVNGFSVSGTSSFEFGRAPAEPPAPPAPAEPPAPLVPAEPPAPPAPAEPPAPPVPAEPAATVPAPAPTGSVPASPAPADPAAVPPADPSDGGAAVVPSPVGTPPAGLADTSGPYTAGSTGGLAYTGASALLPAAGAAFAALAAGILLTVLVRRRNRRRVP</sequence>
<evidence type="ECO:0000313" key="2">
    <source>
        <dbReference type="Proteomes" id="UP001549207"/>
    </source>
</evidence>
<accession>A0ACC6TDQ3</accession>
<protein>
    <submittedName>
        <fullName evidence="1">Outer membrane biosynthesis protein TonB</fullName>
    </submittedName>
</protein>
<gene>
    <name evidence="1" type="ORF">ABIC98_001525</name>
</gene>
<name>A0ACC6TDQ3_9MICC</name>
<comment type="caution">
    <text evidence="1">The sequence shown here is derived from an EMBL/GenBank/DDBJ whole genome shotgun (WGS) entry which is preliminary data.</text>
</comment>
<organism evidence="1 2">
    <name type="scientific">Arthrobacter nitrophenolicus</name>
    <dbReference type="NCBI Taxonomy" id="683150"/>
    <lineage>
        <taxon>Bacteria</taxon>
        <taxon>Bacillati</taxon>
        <taxon>Actinomycetota</taxon>
        <taxon>Actinomycetes</taxon>
        <taxon>Micrococcales</taxon>
        <taxon>Micrococcaceae</taxon>
        <taxon>Arthrobacter</taxon>
    </lineage>
</organism>
<reference evidence="1" key="1">
    <citation type="submission" date="2024-06" db="EMBL/GenBank/DDBJ databases">
        <title>Genomic Encyclopedia of Type Strains, Phase IV (KMG-IV): sequencing the most valuable type-strain genomes for metagenomic binning, comparative biology and taxonomic classification.</title>
        <authorList>
            <person name="Goeker M."/>
        </authorList>
    </citation>
    <scope>NUCLEOTIDE SEQUENCE</scope>
    <source>
        <strain evidence="1">SJCon</strain>
    </source>
</reference>
<proteinExistence type="predicted"/>
<keyword evidence="2" id="KW-1185">Reference proteome</keyword>